<evidence type="ECO:0000256" key="1">
    <source>
        <dbReference type="ARBA" id="ARBA00004328"/>
    </source>
</evidence>
<evidence type="ECO:0000313" key="5">
    <source>
        <dbReference type="EMBL" id="BBH72272.1"/>
    </source>
</evidence>
<accession>A0A3T1B9W3</accession>
<evidence type="ECO:0000256" key="3">
    <source>
        <dbReference type="ARBA" id="ARBA00022844"/>
    </source>
</evidence>
<organism evidence="5">
    <name type="scientific">Carrot torradovirus 1</name>
    <dbReference type="NCBI Taxonomy" id="1425364"/>
    <lineage>
        <taxon>Viruses</taxon>
        <taxon>Riboviria</taxon>
        <taxon>Orthornavirae</taxon>
        <taxon>Pisuviricota</taxon>
        <taxon>Pisoniviricetes</taxon>
        <taxon>Picornavirales</taxon>
        <taxon>Secoviridae</taxon>
        <taxon>Torradovirus</taxon>
        <taxon>Torradovirus carotae</taxon>
    </lineage>
</organism>
<protein>
    <submittedName>
        <fullName evidence="5">Polyprotein</fullName>
    </submittedName>
</protein>
<name>A0A3T1B9W3_9SECO</name>
<dbReference type="Pfam" id="PF00803">
    <property type="entry name" value="3A"/>
    <property type="match status" value="1"/>
</dbReference>
<proteinExistence type="predicted"/>
<dbReference type="Gene3D" id="2.60.120.20">
    <property type="match status" value="2"/>
</dbReference>
<evidence type="ECO:0000256" key="4">
    <source>
        <dbReference type="ARBA" id="ARBA00023031"/>
    </source>
</evidence>
<evidence type="ECO:0000256" key="2">
    <source>
        <dbReference type="ARBA" id="ARBA00022448"/>
    </source>
</evidence>
<dbReference type="EMBL" id="LC436364">
    <property type="protein sequence ID" value="BBH72272.1"/>
    <property type="molecule type" value="Genomic_RNA"/>
</dbReference>
<comment type="subcellular location">
    <subcellularLocation>
        <location evidence="1">Virion</location>
    </subcellularLocation>
</comment>
<sequence>MASQMIPSSNRGQIQAMRTNTPSNEALTQSVREFFDVVSHASVNSKKNGMGCFTILRANSTDWVAAELLDPNDKALIINKWNILKAFKINPNKKDTLLQYYHLHGVVFLMVPHVLPHDQGEVTISLHSGNSPLEPISQKKLSLSDGPAAIVMNAPICLPLVQEQATFYYQVKCSGSDASIPCSVMAMWKQEITTRVAMYEDEDVVSWALEKLRHPVLLKSSHAAAQLIAGYYSSGDREADLNPKAQLGFSKRMKSMDVYETLKSGEPRKQALTQIQSKRFKSPLYLPSLGVDEIPIAEGEEGTSSESAHLKGDIKAQAVDDFSRLVFNILFGFCDPGFFPQSLLVKEDWMDEEISIQKVLFFGKVEALRVSDELYVQYGIMPPDLVQYMRLMQGDAVDCECPILRKMEDLSCDDMQKIESEYEQRLNCCSKALKLLEDSFEDAESCLEEDFIEAQAGSFVLTSEENVEIENNTFEALHDPNDRVQMDILANSRSLFDYTRTAGDSDFVELDVMQPLVASSKESFEVGLFEFEWKMSEKYCTQLLEIPLPGAIWNNLNSAGAKLLSYFDACVMQFEAEVEISVQFAVTGELILIWDECDVLATMKEKYNQATLLSMGHCVIPAVESNTRKLIFTPTGIGEFIPLDPEVKAQKLGSLRLFVLYPLVCEDPAKIIPGHIHLRAKVLSTNIMQVPRVRAQGMGGTEIGEALIPEIECAQVLFSSKWMDTAKAGETIMTTFSPASVFEQDGILQPSLLCNLFRNCKWWTGDCEFELHVDKSPFHSGSLGIGFGSITSEIGAAYDVLNTSHVIVDIKAASTFRFRSSIRSWNGKNLFSTGRKSSLPRMDHRALLRIFVTVMKPLVSSSSKLPSVHFYLMLKKITNLVVGGSTPIKPVFGHWQKGKSGVDFLYSESDGPQRGLLAEMLKQNLGNIVQPRSIEAQLSMREKFGGFVKQYIVPKIDSKKRYLVLPVAPWSYEFPVTSGVLHSAVNPLIDLCGAFLYWSGSLRYKVVIHRKQASSNVGGLITVCYEASGYPVELGLHDGTQPIATGGGKHWNFTFGTSSLEYTFTVQDDHFFKKRYTRLDKFDATKSKLTLTDRLGHLVIYLPSAELVNQVEIHVALGNDSNFSQVRVPTPADEKDIGDMTSHVYVLEDTSYKAREGVSDQINNNN</sequence>
<reference evidence="5" key="1">
    <citation type="submission" date="2018-11" db="EMBL/GenBank/DDBJ databases">
        <title>Complete genome sequence of carrot torradovirus 1 isolated from Angelica keiskei in Japan.</title>
        <authorList>
            <person name="Tokuda R."/>
            <person name="Hosoe N."/>
            <person name="Maejima K."/>
            <person name="Yamaji Y."/>
            <person name="Namba S."/>
        </authorList>
    </citation>
    <scope>NUCLEOTIDE SEQUENCE</scope>
    <source>
        <strain evidence="5">CTV1</strain>
    </source>
</reference>
<keyword evidence="2" id="KW-0813">Transport</keyword>
<dbReference type="InterPro" id="IPR029053">
    <property type="entry name" value="Viral_coat"/>
</dbReference>
<dbReference type="GO" id="GO:0044423">
    <property type="term" value="C:virion component"/>
    <property type="evidence" value="ECO:0007669"/>
    <property type="project" value="UniProtKB-KW"/>
</dbReference>
<keyword evidence="4" id="KW-0916">Viral movement protein</keyword>
<dbReference type="InterPro" id="IPR000603">
    <property type="entry name" value="MPV"/>
</dbReference>
<dbReference type="GO" id="GO:0046740">
    <property type="term" value="P:transport of virus in host, cell to cell"/>
    <property type="evidence" value="ECO:0007669"/>
    <property type="project" value="UniProtKB-KW"/>
</dbReference>
<dbReference type="SUPFAM" id="SSF88633">
    <property type="entry name" value="Positive stranded ssRNA viruses"/>
    <property type="match status" value="2"/>
</dbReference>
<keyword evidence="3" id="KW-0946">Virion</keyword>